<comment type="catalytic activity">
    <reaction evidence="7 8">
        <text>shikimate + NADP(+) = 3-dehydroshikimate + NADPH + H(+)</text>
        <dbReference type="Rhea" id="RHEA:17737"/>
        <dbReference type="ChEBI" id="CHEBI:15378"/>
        <dbReference type="ChEBI" id="CHEBI:16630"/>
        <dbReference type="ChEBI" id="CHEBI:36208"/>
        <dbReference type="ChEBI" id="CHEBI:57783"/>
        <dbReference type="ChEBI" id="CHEBI:58349"/>
        <dbReference type="EC" id="1.1.1.25"/>
    </reaction>
</comment>
<evidence type="ECO:0000256" key="2">
    <source>
        <dbReference type="ARBA" id="ARBA00012962"/>
    </source>
</evidence>
<dbReference type="EMBL" id="CAVN010000088">
    <property type="protein sequence ID" value="CDF57514.1"/>
    <property type="molecule type" value="Genomic_DNA"/>
</dbReference>
<dbReference type="GO" id="GO:0009073">
    <property type="term" value="P:aromatic amino acid family biosynthetic process"/>
    <property type="evidence" value="ECO:0007669"/>
    <property type="project" value="UniProtKB-KW"/>
</dbReference>
<protein>
    <recommendedName>
        <fullName evidence="2 8">Shikimate dehydrogenase (NADP(+))</fullName>
        <shortName evidence="8">SDH</shortName>
        <ecNumber evidence="2 8">1.1.1.25</ecNumber>
    </recommendedName>
</protein>
<comment type="similarity">
    <text evidence="8">Belongs to the shikimate dehydrogenase family.</text>
</comment>
<proteinExistence type="inferred from homology"/>
<evidence type="ECO:0000256" key="7">
    <source>
        <dbReference type="ARBA" id="ARBA00049442"/>
    </source>
</evidence>
<feature type="binding site" evidence="8">
    <location>
        <position position="64"/>
    </location>
    <ligand>
        <name>shikimate</name>
        <dbReference type="ChEBI" id="CHEBI:36208"/>
    </ligand>
</feature>
<feature type="domain" description="Quinate/shikimate 5-dehydrogenase/glutamyl-tRNA reductase" evidence="9">
    <location>
        <begin position="118"/>
        <end position="186"/>
    </location>
</feature>
<dbReference type="SUPFAM" id="SSF51735">
    <property type="entry name" value="NAD(P)-binding Rossmann-fold domains"/>
    <property type="match status" value="1"/>
</dbReference>
<feature type="binding site" evidence="8">
    <location>
        <position position="236"/>
    </location>
    <ligand>
        <name>NADP(+)</name>
        <dbReference type="ChEBI" id="CHEBI:58349"/>
    </ligand>
</feature>
<feature type="binding site" evidence="8">
    <location>
        <position position="89"/>
    </location>
    <ligand>
        <name>shikimate</name>
        <dbReference type="ChEBI" id="CHEBI:36208"/>
    </ligand>
</feature>
<feature type="binding site" evidence="8">
    <location>
        <position position="215"/>
    </location>
    <ligand>
        <name>shikimate</name>
        <dbReference type="ChEBI" id="CHEBI:36208"/>
    </ligand>
</feature>
<dbReference type="GO" id="GO:0009423">
    <property type="term" value="P:chorismate biosynthetic process"/>
    <property type="evidence" value="ECO:0007669"/>
    <property type="project" value="UniProtKB-UniRule"/>
</dbReference>
<feature type="binding site" evidence="8">
    <location>
        <position position="243"/>
    </location>
    <ligand>
        <name>shikimate</name>
        <dbReference type="ChEBI" id="CHEBI:36208"/>
    </ligand>
</feature>
<dbReference type="HAMAP" id="MF_00222">
    <property type="entry name" value="Shikimate_DH_AroE"/>
    <property type="match status" value="1"/>
</dbReference>
<dbReference type="GO" id="GO:0008652">
    <property type="term" value="P:amino acid biosynthetic process"/>
    <property type="evidence" value="ECO:0007669"/>
    <property type="project" value="UniProtKB-KW"/>
</dbReference>
<dbReference type="PANTHER" id="PTHR21089:SF1">
    <property type="entry name" value="BIFUNCTIONAL 3-DEHYDROQUINATE DEHYDRATASE_SHIKIMATE DEHYDROGENASE, CHLOROPLASTIC"/>
    <property type="match status" value="1"/>
</dbReference>
<evidence type="ECO:0000256" key="3">
    <source>
        <dbReference type="ARBA" id="ARBA00022605"/>
    </source>
</evidence>
<gene>
    <name evidence="8" type="primary">aroE</name>
    <name evidence="11" type="ORF">TCEL_01428</name>
</gene>
<evidence type="ECO:0000256" key="4">
    <source>
        <dbReference type="ARBA" id="ARBA00022857"/>
    </source>
</evidence>
<dbReference type="RefSeq" id="WP_018660736.1">
    <property type="nucleotide sequence ID" value="NZ_HF952018.1"/>
</dbReference>
<comment type="pathway">
    <text evidence="1 8">Metabolic intermediate biosynthesis; chorismate biosynthesis; chorismate from D-erythrose 4-phosphate and phosphoenolpyruvate: step 4/7.</text>
</comment>
<reference evidence="11" key="1">
    <citation type="submission" date="2013-03" db="EMBL/GenBank/DDBJ databases">
        <title>Draft genome sequence of the hydrogen-ethanol-producing anaerobic alkalithermophilic Caloramator celere.</title>
        <authorList>
            <person name="Ciranna A."/>
            <person name="Larjo A."/>
            <person name="Kivisto A."/>
            <person name="Santala V."/>
            <person name="Roos C."/>
            <person name="Karp M."/>
        </authorList>
    </citation>
    <scope>NUCLEOTIDE SEQUENCE [LARGE SCALE GENOMIC DNA]</scope>
    <source>
        <strain evidence="11">DSM 8682</strain>
    </source>
</reference>
<dbReference type="SUPFAM" id="SSF53223">
    <property type="entry name" value="Aminoacid dehydrogenase-like, N-terminal domain"/>
    <property type="match status" value="1"/>
</dbReference>
<dbReference type="GO" id="GO:0019632">
    <property type="term" value="P:shikimate metabolic process"/>
    <property type="evidence" value="ECO:0007669"/>
    <property type="project" value="InterPro"/>
</dbReference>
<dbReference type="Pfam" id="PF01488">
    <property type="entry name" value="Shikimate_DH"/>
    <property type="match status" value="1"/>
</dbReference>
<dbReference type="Gene3D" id="3.40.50.10860">
    <property type="entry name" value="Leucine Dehydrogenase, chain A, domain 1"/>
    <property type="match status" value="1"/>
</dbReference>
<dbReference type="GO" id="GO:0005829">
    <property type="term" value="C:cytosol"/>
    <property type="evidence" value="ECO:0007669"/>
    <property type="project" value="TreeGrafter"/>
</dbReference>
<comment type="caution">
    <text evidence="8">Lacks conserved residue(s) required for the propagation of feature annotation.</text>
</comment>
<comment type="caution">
    <text evidence="11">The sequence shown here is derived from an EMBL/GenBank/DDBJ whole genome shotgun (WGS) entry which is preliminary data.</text>
</comment>
<keyword evidence="6 8" id="KW-0057">Aromatic amino acid biosynthesis</keyword>
<dbReference type="AlphaFoldDB" id="R7RNC5"/>
<evidence type="ECO:0000256" key="5">
    <source>
        <dbReference type="ARBA" id="ARBA00023002"/>
    </source>
</evidence>
<feature type="domain" description="Shikimate dehydrogenase substrate binding N-terminal" evidence="10">
    <location>
        <begin position="10"/>
        <end position="91"/>
    </location>
</feature>
<dbReference type="InterPro" id="IPR022893">
    <property type="entry name" value="Shikimate_DH_fam"/>
</dbReference>
<accession>R7RNC5</accession>
<dbReference type="InterPro" id="IPR046346">
    <property type="entry name" value="Aminoacid_DH-like_N_sf"/>
</dbReference>
<comment type="subunit">
    <text evidence="8">Homodimer.</text>
</comment>
<evidence type="ECO:0000259" key="9">
    <source>
        <dbReference type="Pfam" id="PF01488"/>
    </source>
</evidence>
<dbReference type="HOGENOM" id="CLU_044063_4_1_9"/>
<dbReference type="Proteomes" id="UP000014923">
    <property type="component" value="Unassembled WGS sequence"/>
</dbReference>
<dbReference type="InterPro" id="IPR013708">
    <property type="entry name" value="Shikimate_DH-bd_N"/>
</dbReference>
<dbReference type="eggNOG" id="COG0169">
    <property type="taxonomic scope" value="Bacteria"/>
</dbReference>
<evidence type="ECO:0000256" key="6">
    <source>
        <dbReference type="ARBA" id="ARBA00023141"/>
    </source>
</evidence>
<feature type="binding site" evidence="8">
    <location>
        <position position="104"/>
    </location>
    <ligand>
        <name>shikimate</name>
        <dbReference type="ChEBI" id="CHEBI:36208"/>
    </ligand>
</feature>
<dbReference type="UniPathway" id="UPA00053">
    <property type="reaction ID" value="UER00087"/>
</dbReference>
<keyword evidence="4 8" id="KW-0521">NADP</keyword>
<feature type="binding site" evidence="8">
    <location>
        <position position="80"/>
    </location>
    <ligand>
        <name>NADP(+)</name>
        <dbReference type="ChEBI" id="CHEBI:58349"/>
    </ligand>
</feature>
<evidence type="ECO:0000313" key="11">
    <source>
        <dbReference type="EMBL" id="CDF57514.1"/>
    </source>
</evidence>
<dbReference type="NCBIfam" id="TIGR00507">
    <property type="entry name" value="aroE"/>
    <property type="match status" value="1"/>
</dbReference>
<evidence type="ECO:0000313" key="12">
    <source>
        <dbReference type="Proteomes" id="UP000014923"/>
    </source>
</evidence>
<dbReference type="GO" id="GO:0050661">
    <property type="term" value="F:NADP binding"/>
    <property type="evidence" value="ECO:0007669"/>
    <property type="project" value="InterPro"/>
</dbReference>
<evidence type="ECO:0000256" key="1">
    <source>
        <dbReference type="ARBA" id="ARBA00004871"/>
    </source>
</evidence>
<feature type="binding site" evidence="8">
    <location>
        <begin position="18"/>
        <end position="20"/>
    </location>
    <ligand>
        <name>shikimate</name>
        <dbReference type="ChEBI" id="CHEBI:36208"/>
    </ligand>
</feature>
<keyword evidence="5 8" id="KW-0560">Oxidoreductase</keyword>
<dbReference type="CDD" id="cd01065">
    <property type="entry name" value="NAD_bind_Shikimate_DH"/>
    <property type="match status" value="1"/>
</dbReference>
<organism evidence="11 12">
    <name type="scientific">Thermobrachium celere DSM 8682</name>
    <dbReference type="NCBI Taxonomy" id="941824"/>
    <lineage>
        <taxon>Bacteria</taxon>
        <taxon>Bacillati</taxon>
        <taxon>Bacillota</taxon>
        <taxon>Clostridia</taxon>
        <taxon>Eubacteriales</taxon>
        <taxon>Clostridiaceae</taxon>
        <taxon>Thermobrachium</taxon>
    </lineage>
</organism>
<dbReference type="GO" id="GO:0004764">
    <property type="term" value="F:shikimate 3-dehydrogenase (NADP+) activity"/>
    <property type="evidence" value="ECO:0007669"/>
    <property type="project" value="UniProtKB-UniRule"/>
</dbReference>
<keyword evidence="3 8" id="KW-0028">Amino-acid biosynthesis</keyword>
<feature type="binding site" evidence="8">
    <location>
        <position position="213"/>
    </location>
    <ligand>
        <name>NADP(+)</name>
        <dbReference type="ChEBI" id="CHEBI:58349"/>
    </ligand>
</feature>
<sequence>MDKIKNIYGLIGEKLSHSFSPFIHNEILKRVGLAGEYNLYEVDRENLKSKILNLKKYVKGLNVTIPYKVDVIDFLDEVSDEVKKIGAVNTISFLDELIIGYNTDYFGFGIMLDINKIDVKNKKAVILGTGGAAKSVVHYLIDNEISDVILVSRDKVFAQEKFKEIKCIDYDELDKVRSYDLIINCTPCGMYPNIDVSPVNKDILTNFSIAIDLIYNPRKTLYLKWAEELGLISINGLYMLIAQAVKSQEIWNSINIDFKVIDDIYDIISKEQ</sequence>
<dbReference type="Pfam" id="PF08501">
    <property type="entry name" value="Shikimate_dh_N"/>
    <property type="match status" value="1"/>
</dbReference>
<evidence type="ECO:0000259" key="10">
    <source>
        <dbReference type="Pfam" id="PF08501"/>
    </source>
</evidence>
<dbReference type="PANTHER" id="PTHR21089">
    <property type="entry name" value="SHIKIMATE DEHYDROGENASE"/>
    <property type="match status" value="1"/>
</dbReference>
<feature type="active site" description="Proton acceptor" evidence="8">
    <location>
        <position position="68"/>
    </location>
</feature>
<dbReference type="InterPro" id="IPR006151">
    <property type="entry name" value="Shikm_DH/Glu-tRNA_Rdtase"/>
</dbReference>
<comment type="function">
    <text evidence="8">Involved in the biosynthesis of the chorismate, which leads to the biosynthesis of aromatic amino acids. Catalyzes the reversible NADPH linked reduction of 3-dehydroshikimate (DHSA) to yield shikimate (SA).</text>
</comment>
<keyword evidence="12" id="KW-1185">Reference proteome</keyword>
<dbReference type="InterPro" id="IPR011342">
    <property type="entry name" value="Shikimate_DH"/>
</dbReference>
<evidence type="ECO:0000256" key="8">
    <source>
        <dbReference type="HAMAP-Rule" id="MF_00222"/>
    </source>
</evidence>
<name>R7RNC5_9CLOT</name>
<dbReference type="InterPro" id="IPR036291">
    <property type="entry name" value="NAD(P)-bd_dom_sf"/>
</dbReference>
<dbReference type="EC" id="1.1.1.25" evidence="2 8"/>
<dbReference type="Gene3D" id="3.40.50.720">
    <property type="entry name" value="NAD(P)-binding Rossmann-like Domain"/>
    <property type="match status" value="1"/>
</dbReference>